<evidence type="ECO:0000313" key="1">
    <source>
        <dbReference type="EMBL" id="HIQ91419.1"/>
    </source>
</evidence>
<protein>
    <submittedName>
        <fullName evidence="1">Uncharacterized protein</fullName>
    </submittedName>
</protein>
<accession>A0A9D0ZSC7</accession>
<dbReference type="AlphaFoldDB" id="A0A9D0ZSC7"/>
<comment type="caution">
    <text evidence="1">The sequence shown here is derived from an EMBL/GenBank/DDBJ whole genome shotgun (WGS) entry which is preliminary data.</text>
</comment>
<organism evidence="1 2">
    <name type="scientific">Candidatus Coprosoma intestinipullorum</name>
    <dbReference type="NCBI Taxonomy" id="2840752"/>
    <lineage>
        <taxon>Bacteria</taxon>
        <taxon>Bacillati</taxon>
        <taxon>Bacillota</taxon>
        <taxon>Bacillota incertae sedis</taxon>
        <taxon>Candidatus Coprosoma</taxon>
    </lineage>
</organism>
<name>A0A9D0ZSC7_9FIRM</name>
<dbReference type="EMBL" id="DVFV01000124">
    <property type="protein sequence ID" value="HIQ91419.1"/>
    <property type="molecule type" value="Genomic_DNA"/>
</dbReference>
<reference evidence="1" key="1">
    <citation type="submission" date="2020-10" db="EMBL/GenBank/DDBJ databases">
        <authorList>
            <person name="Gilroy R."/>
        </authorList>
    </citation>
    <scope>NUCLEOTIDE SEQUENCE</scope>
    <source>
        <strain evidence="1">CHK147-3167</strain>
    </source>
</reference>
<proteinExistence type="predicted"/>
<evidence type="ECO:0000313" key="2">
    <source>
        <dbReference type="Proteomes" id="UP000886786"/>
    </source>
</evidence>
<dbReference type="Proteomes" id="UP000886786">
    <property type="component" value="Unassembled WGS sequence"/>
</dbReference>
<gene>
    <name evidence="1" type="ORF">IAB27_07360</name>
</gene>
<sequence length="68" mass="8233">MRKKSEEKDTATKLIDLCIINEINESNQYILLLGKQAEFYQDYLLHLEDTKPFFFQKKKIKKAPRRNR</sequence>
<reference evidence="1" key="2">
    <citation type="journal article" date="2021" name="PeerJ">
        <title>Extensive microbial diversity within the chicken gut microbiome revealed by metagenomics and culture.</title>
        <authorList>
            <person name="Gilroy R."/>
            <person name="Ravi A."/>
            <person name="Getino M."/>
            <person name="Pursley I."/>
            <person name="Horton D.L."/>
            <person name="Alikhan N.F."/>
            <person name="Baker D."/>
            <person name="Gharbi K."/>
            <person name="Hall N."/>
            <person name="Watson M."/>
            <person name="Adriaenssens E.M."/>
            <person name="Foster-Nyarko E."/>
            <person name="Jarju S."/>
            <person name="Secka A."/>
            <person name="Antonio M."/>
            <person name="Oren A."/>
            <person name="Chaudhuri R.R."/>
            <person name="La Ragione R."/>
            <person name="Hildebrand F."/>
            <person name="Pallen M.J."/>
        </authorList>
    </citation>
    <scope>NUCLEOTIDE SEQUENCE</scope>
    <source>
        <strain evidence="1">CHK147-3167</strain>
    </source>
</reference>